<dbReference type="InterPro" id="IPR001611">
    <property type="entry name" value="Leu-rich_rpt"/>
</dbReference>
<keyword evidence="6" id="KW-0433">Leucine-rich repeat</keyword>
<dbReference type="SUPFAM" id="SSF52058">
    <property type="entry name" value="L domain-like"/>
    <property type="match status" value="2"/>
</dbReference>
<dbReference type="InterPro" id="IPR013210">
    <property type="entry name" value="LRR_N_plant-typ"/>
</dbReference>
<evidence type="ECO:0000256" key="17">
    <source>
        <dbReference type="ARBA" id="ARBA00023180"/>
    </source>
</evidence>
<keyword evidence="12" id="KW-0547">Nucleotide-binding</keyword>
<dbReference type="Gramene" id="BGIOSGA002835-TA">
    <property type="protein sequence ID" value="BGIOSGA002835-PA"/>
    <property type="gene ID" value="BGIOSGA002835"/>
</dbReference>
<evidence type="ECO:0000256" key="1">
    <source>
        <dbReference type="ARBA" id="ARBA00004251"/>
    </source>
</evidence>
<evidence type="ECO:0000256" key="15">
    <source>
        <dbReference type="ARBA" id="ARBA00022989"/>
    </source>
</evidence>
<evidence type="ECO:0000256" key="19">
    <source>
        <dbReference type="ARBA" id="ARBA00048679"/>
    </source>
</evidence>
<evidence type="ECO:0000256" key="14">
    <source>
        <dbReference type="ARBA" id="ARBA00022840"/>
    </source>
</evidence>
<keyword evidence="5" id="KW-0723">Serine/threonine-protein kinase</keyword>
<dbReference type="FunFam" id="3.80.10.10:FF:000383">
    <property type="entry name" value="Leucine-rich repeat receptor protein kinase EMS1"/>
    <property type="match status" value="1"/>
</dbReference>
<dbReference type="FunFam" id="3.80.10.10:FF:000041">
    <property type="entry name" value="LRR receptor-like serine/threonine-protein kinase ERECTA"/>
    <property type="match status" value="1"/>
</dbReference>
<dbReference type="Pfam" id="PF08263">
    <property type="entry name" value="LRRNT_2"/>
    <property type="match status" value="1"/>
</dbReference>
<dbReference type="AlphaFoldDB" id="A2WKZ0"/>
<dbReference type="HOGENOM" id="CLU_000288_18_3_1"/>
<keyword evidence="4" id="KW-1003">Cell membrane</keyword>
<evidence type="ECO:0000256" key="5">
    <source>
        <dbReference type="ARBA" id="ARBA00022527"/>
    </source>
</evidence>
<dbReference type="GO" id="GO:0005524">
    <property type="term" value="F:ATP binding"/>
    <property type="evidence" value="ECO:0007669"/>
    <property type="project" value="UniProtKB-KW"/>
</dbReference>
<dbReference type="SUPFAM" id="SSF52047">
    <property type="entry name" value="RNI-like"/>
    <property type="match status" value="1"/>
</dbReference>
<comment type="catalytic activity">
    <reaction evidence="19">
        <text>L-seryl-[protein] + ATP = O-phospho-L-seryl-[protein] + ADP + H(+)</text>
        <dbReference type="Rhea" id="RHEA:17989"/>
        <dbReference type="Rhea" id="RHEA-COMP:9863"/>
        <dbReference type="Rhea" id="RHEA-COMP:11604"/>
        <dbReference type="ChEBI" id="CHEBI:15378"/>
        <dbReference type="ChEBI" id="CHEBI:29999"/>
        <dbReference type="ChEBI" id="CHEBI:30616"/>
        <dbReference type="ChEBI" id="CHEBI:83421"/>
        <dbReference type="ChEBI" id="CHEBI:456216"/>
        <dbReference type="EC" id="2.7.11.1"/>
    </reaction>
</comment>
<evidence type="ECO:0000256" key="3">
    <source>
        <dbReference type="ARBA" id="ARBA00012513"/>
    </source>
</evidence>
<evidence type="ECO:0000256" key="7">
    <source>
        <dbReference type="ARBA" id="ARBA00022626"/>
    </source>
</evidence>
<dbReference type="GO" id="GO:0004674">
    <property type="term" value="F:protein serine/threonine kinase activity"/>
    <property type="evidence" value="ECO:0007669"/>
    <property type="project" value="UniProtKB-KW"/>
</dbReference>
<proteinExistence type="inferred from homology"/>
<keyword evidence="8" id="KW-0808">Transferase</keyword>
<evidence type="ECO:0000256" key="13">
    <source>
        <dbReference type="ARBA" id="ARBA00022777"/>
    </source>
</evidence>
<accession>A2WKZ0</accession>
<dbReference type="OMA" id="FRFEPSI"/>
<keyword evidence="7" id="KW-1070">Brassinosteroid signaling pathway</keyword>
<evidence type="ECO:0000256" key="16">
    <source>
        <dbReference type="ARBA" id="ARBA00023136"/>
    </source>
</evidence>
<dbReference type="Pfam" id="PF23598">
    <property type="entry name" value="LRR_14"/>
    <property type="match status" value="1"/>
</dbReference>
<dbReference type="EC" id="2.7.11.1" evidence="3"/>
<keyword evidence="17" id="KW-0325">Glycoprotein</keyword>
<feature type="signal peptide" evidence="21">
    <location>
        <begin position="1"/>
        <end position="23"/>
    </location>
</feature>
<comment type="subcellular location">
    <subcellularLocation>
        <location evidence="1">Cell membrane</location>
        <topology evidence="1">Single-pass type I membrane protein</topology>
    </subcellularLocation>
</comment>
<feature type="domain" description="Disease resistance R13L4/SHOC-2-like LRR" evidence="23">
    <location>
        <begin position="353"/>
        <end position="524"/>
    </location>
</feature>
<sequence length="1014" mass="112258">MTSQTKTLLMLSLLYLLIPCSSAATYTNHTGAFSPAVPCLPDQAAALLQLKSSFSITNESMAAFDSWKSGEDCCRWEGVSCGDADGRVTWLDLGDWDLESSRLDTALFNLTSLEYLNLGWNDFNASEIPSTGFERLTRLTHLNLSTSNLAGQVPAHSIGQLTNLVSLDLSFRFEDHEVFDIGYTYDFYNMNQRGQLILPNFTALVANLIRLRELHLSFVDLSNEASNWCIALAKYTPNLRVLSLPKCVLSSPICGSLSGLHSLIVINLQHNLLTGPVPEFFANFPNLSVLQLSYNIYLEGWVSPLIFQNKKLVTIDLHNNVGISGTLPNFTAESCLENLLVGSTNFSGPIPSSIGNLKSLKELDLSASGFSGELPTSIAKLRFLKTLRVSGLDIVGSIPTWITNLTSLVFLEFSRCGLSGSIPSSIGDLKKLTKLALYDCNFLGEIPRHILNLTQLDTILLHSNNFVGTIELASFWILRNLSNLNLSYNKLTVIDGENNSSLVSYPEIGYLSLASCNITKFPNILKHIDYEINGIDLSQNQIQGTIPLWAWKKWTDFRFFFLNLSHNKFTSVGYDVYLPFYVELLDLSFNMFEGPIPLPRDSGTVLDYSNNHFSSIPPNISTQLRGTTYFKASRNNLSGNIPASFCTTNLQFLDLSYNFLSGSFPPCMMEDANVLQVLNLKQNQLHGELPHYINESCTIEAIDFSDNRIEGNLPRSLASCRNLEVLDIQNNQINDSFPCWMSVIPKLQVLVLKSNNFFGQVTPTVAEESTCEFPSLRILDLASNNFSGTLSEAWFMRLKSMMIESTNETLVMEFEGDQQQVYQVNTVLTYKGSAIAISKILRTFVFIDVSNNAFHGSIPESIGELVLLHALNMSHNSLTGPVPSPLGHLNQMEALDLSSNELSGVIPQELASLDFLGTLNLSYNMLEGKIPESPHFSLFSNSSFLGNDALCGPPLSKGCNNMTLLNVIPSQKKSVDVMLFLFSGIGFGLGFAIAIVIAWGFPIRRRSPARQRAL</sequence>
<reference evidence="24 25" key="1">
    <citation type="journal article" date="2005" name="PLoS Biol.">
        <title>The genomes of Oryza sativa: a history of duplications.</title>
        <authorList>
            <person name="Yu J."/>
            <person name="Wang J."/>
            <person name="Lin W."/>
            <person name="Li S."/>
            <person name="Li H."/>
            <person name="Zhou J."/>
            <person name="Ni P."/>
            <person name="Dong W."/>
            <person name="Hu S."/>
            <person name="Zeng C."/>
            <person name="Zhang J."/>
            <person name="Zhang Y."/>
            <person name="Li R."/>
            <person name="Xu Z."/>
            <person name="Li S."/>
            <person name="Li X."/>
            <person name="Zheng H."/>
            <person name="Cong L."/>
            <person name="Lin L."/>
            <person name="Yin J."/>
            <person name="Geng J."/>
            <person name="Li G."/>
            <person name="Shi J."/>
            <person name="Liu J."/>
            <person name="Lv H."/>
            <person name="Li J."/>
            <person name="Wang J."/>
            <person name="Deng Y."/>
            <person name="Ran L."/>
            <person name="Shi X."/>
            <person name="Wang X."/>
            <person name="Wu Q."/>
            <person name="Li C."/>
            <person name="Ren X."/>
            <person name="Wang J."/>
            <person name="Wang X."/>
            <person name="Li D."/>
            <person name="Liu D."/>
            <person name="Zhang X."/>
            <person name="Ji Z."/>
            <person name="Zhao W."/>
            <person name="Sun Y."/>
            <person name="Zhang Z."/>
            <person name="Bao J."/>
            <person name="Han Y."/>
            <person name="Dong L."/>
            <person name="Ji J."/>
            <person name="Chen P."/>
            <person name="Wu S."/>
            <person name="Liu J."/>
            <person name="Xiao Y."/>
            <person name="Bu D."/>
            <person name="Tan J."/>
            <person name="Yang L."/>
            <person name="Ye C."/>
            <person name="Zhang J."/>
            <person name="Xu J."/>
            <person name="Zhou Y."/>
            <person name="Yu Y."/>
            <person name="Zhang B."/>
            <person name="Zhuang S."/>
            <person name="Wei H."/>
            <person name="Liu B."/>
            <person name="Lei M."/>
            <person name="Yu H."/>
            <person name="Li Y."/>
            <person name="Xu H."/>
            <person name="Wei S."/>
            <person name="He X."/>
            <person name="Fang L."/>
            <person name="Zhang Z."/>
            <person name="Zhang Y."/>
            <person name="Huang X."/>
            <person name="Su Z."/>
            <person name="Tong W."/>
            <person name="Li J."/>
            <person name="Tong Z."/>
            <person name="Li S."/>
            <person name="Ye J."/>
            <person name="Wang L."/>
            <person name="Fang L."/>
            <person name="Lei T."/>
            <person name="Chen C."/>
            <person name="Chen H."/>
            <person name="Xu Z."/>
            <person name="Li H."/>
            <person name="Huang H."/>
            <person name="Zhang F."/>
            <person name="Xu H."/>
            <person name="Li N."/>
            <person name="Zhao C."/>
            <person name="Li S."/>
            <person name="Dong L."/>
            <person name="Huang Y."/>
            <person name="Li L."/>
            <person name="Xi Y."/>
            <person name="Qi Q."/>
            <person name="Li W."/>
            <person name="Zhang B."/>
            <person name="Hu W."/>
            <person name="Zhang Y."/>
            <person name="Tian X."/>
            <person name="Jiao Y."/>
            <person name="Liang X."/>
            <person name="Jin J."/>
            <person name="Gao L."/>
            <person name="Zheng W."/>
            <person name="Hao B."/>
            <person name="Liu S."/>
            <person name="Wang W."/>
            <person name="Yuan L."/>
            <person name="Cao M."/>
            <person name="McDermott J."/>
            <person name="Samudrala R."/>
            <person name="Wang J."/>
            <person name="Wong G.K."/>
            <person name="Yang H."/>
        </authorList>
    </citation>
    <scope>NUCLEOTIDE SEQUENCE [LARGE SCALE GENOMIC DNA]</scope>
    <source>
        <strain evidence="25">cv. 93-11</strain>
    </source>
</reference>
<evidence type="ECO:0000259" key="23">
    <source>
        <dbReference type="Pfam" id="PF23598"/>
    </source>
</evidence>
<evidence type="ECO:0000256" key="18">
    <source>
        <dbReference type="ARBA" id="ARBA00047899"/>
    </source>
</evidence>
<dbReference type="SMART" id="SM00369">
    <property type="entry name" value="LRR_TYP"/>
    <property type="match status" value="5"/>
</dbReference>
<dbReference type="GO" id="GO:0009742">
    <property type="term" value="P:brassinosteroid mediated signaling pathway"/>
    <property type="evidence" value="ECO:0007669"/>
    <property type="project" value="UniProtKB-KW"/>
</dbReference>
<evidence type="ECO:0000256" key="2">
    <source>
        <dbReference type="ARBA" id="ARBA00009592"/>
    </source>
</evidence>
<comment type="catalytic activity">
    <reaction evidence="18">
        <text>L-threonyl-[protein] + ATP = O-phospho-L-threonyl-[protein] + ADP + H(+)</text>
        <dbReference type="Rhea" id="RHEA:46608"/>
        <dbReference type="Rhea" id="RHEA-COMP:11060"/>
        <dbReference type="Rhea" id="RHEA-COMP:11605"/>
        <dbReference type="ChEBI" id="CHEBI:15378"/>
        <dbReference type="ChEBI" id="CHEBI:30013"/>
        <dbReference type="ChEBI" id="CHEBI:30616"/>
        <dbReference type="ChEBI" id="CHEBI:61977"/>
        <dbReference type="ChEBI" id="CHEBI:456216"/>
        <dbReference type="EC" id="2.7.11.1"/>
    </reaction>
</comment>
<keyword evidence="11" id="KW-0677">Repeat</keyword>
<evidence type="ECO:0000256" key="10">
    <source>
        <dbReference type="ARBA" id="ARBA00022729"/>
    </source>
</evidence>
<dbReference type="FunFam" id="3.80.10.10:FF:000111">
    <property type="entry name" value="LRR receptor-like serine/threonine-protein kinase ERECTA"/>
    <property type="match status" value="1"/>
</dbReference>
<dbReference type="InterPro" id="IPR055414">
    <property type="entry name" value="LRR_R13L4/SHOC2-like"/>
</dbReference>
<dbReference type="InterPro" id="IPR003591">
    <property type="entry name" value="Leu-rich_rpt_typical-subtyp"/>
</dbReference>
<feature type="chain" id="PRO_5002647397" description="non-specific serine/threonine protein kinase" evidence="21">
    <location>
        <begin position="24"/>
        <end position="1014"/>
    </location>
</feature>
<feature type="transmembrane region" description="Helical" evidence="20">
    <location>
        <begin position="977"/>
        <end position="1001"/>
    </location>
</feature>
<gene>
    <name evidence="24" type="ORF">OsI_00502</name>
</gene>
<evidence type="ECO:0000313" key="25">
    <source>
        <dbReference type="Proteomes" id="UP000007015"/>
    </source>
</evidence>
<evidence type="ECO:0000256" key="21">
    <source>
        <dbReference type="SAM" id="SignalP"/>
    </source>
</evidence>
<protein>
    <recommendedName>
        <fullName evidence="3">non-specific serine/threonine protein kinase</fullName>
        <ecNumber evidence="3">2.7.11.1</ecNumber>
    </recommendedName>
</protein>
<dbReference type="GO" id="GO:0005886">
    <property type="term" value="C:plasma membrane"/>
    <property type="evidence" value="ECO:0007669"/>
    <property type="project" value="UniProtKB-SubCell"/>
</dbReference>
<keyword evidence="15 20" id="KW-1133">Transmembrane helix</keyword>
<dbReference type="Gene3D" id="3.80.10.10">
    <property type="entry name" value="Ribonuclease Inhibitor"/>
    <property type="match status" value="4"/>
</dbReference>
<keyword evidence="14" id="KW-0067">ATP-binding</keyword>
<dbReference type="EMBL" id="CM000126">
    <property type="protein sequence ID" value="EAY72636.1"/>
    <property type="molecule type" value="Genomic_DNA"/>
</dbReference>
<dbReference type="PANTHER" id="PTHR48061">
    <property type="entry name" value="LEUCINE-RICH REPEAT RECEPTOR PROTEIN KINASE EMS1-LIKE-RELATED"/>
    <property type="match status" value="1"/>
</dbReference>
<dbReference type="OrthoDB" id="442066at2759"/>
<evidence type="ECO:0000256" key="8">
    <source>
        <dbReference type="ARBA" id="ARBA00022679"/>
    </source>
</evidence>
<keyword evidence="9 20" id="KW-0812">Transmembrane</keyword>
<name>A2WKZ0_ORYSI</name>
<evidence type="ECO:0000256" key="12">
    <source>
        <dbReference type="ARBA" id="ARBA00022741"/>
    </source>
</evidence>
<evidence type="ECO:0000256" key="4">
    <source>
        <dbReference type="ARBA" id="ARBA00022475"/>
    </source>
</evidence>
<dbReference type="PROSITE" id="PS51450">
    <property type="entry name" value="LRR"/>
    <property type="match status" value="1"/>
</dbReference>
<evidence type="ECO:0000256" key="9">
    <source>
        <dbReference type="ARBA" id="ARBA00022692"/>
    </source>
</evidence>
<evidence type="ECO:0000259" key="22">
    <source>
        <dbReference type="Pfam" id="PF08263"/>
    </source>
</evidence>
<organism evidence="24 25">
    <name type="scientific">Oryza sativa subsp. indica</name>
    <name type="common">Rice</name>
    <dbReference type="NCBI Taxonomy" id="39946"/>
    <lineage>
        <taxon>Eukaryota</taxon>
        <taxon>Viridiplantae</taxon>
        <taxon>Streptophyta</taxon>
        <taxon>Embryophyta</taxon>
        <taxon>Tracheophyta</taxon>
        <taxon>Spermatophyta</taxon>
        <taxon>Magnoliopsida</taxon>
        <taxon>Liliopsida</taxon>
        <taxon>Poales</taxon>
        <taxon>Poaceae</taxon>
        <taxon>BOP clade</taxon>
        <taxon>Oryzoideae</taxon>
        <taxon>Oryzeae</taxon>
        <taxon>Oryzinae</taxon>
        <taxon>Oryza</taxon>
        <taxon>Oryza sativa</taxon>
    </lineage>
</organism>
<dbReference type="Proteomes" id="UP000007015">
    <property type="component" value="Chromosome 1"/>
</dbReference>
<dbReference type="InterPro" id="IPR032675">
    <property type="entry name" value="LRR_dom_sf"/>
</dbReference>
<keyword evidence="16 20" id="KW-0472">Membrane</keyword>
<evidence type="ECO:0000313" key="24">
    <source>
        <dbReference type="EMBL" id="EAY72636.1"/>
    </source>
</evidence>
<dbReference type="PANTHER" id="PTHR48061:SF48">
    <property type="entry name" value="OS01G0162500 PROTEIN"/>
    <property type="match status" value="1"/>
</dbReference>
<feature type="domain" description="Leucine-rich repeat-containing N-terminal plant-type" evidence="22">
    <location>
        <begin position="41"/>
        <end position="81"/>
    </location>
</feature>
<dbReference type="STRING" id="39946.A2WKZ0"/>
<dbReference type="Pfam" id="PF00560">
    <property type="entry name" value="LRR_1"/>
    <property type="match status" value="5"/>
</dbReference>
<keyword evidence="25" id="KW-1185">Reference proteome</keyword>
<comment type="similarity">
    <text evidence="2">Belongs to the RLP family.</text>
</comment>
<evidence type="ECO:0000256" key="11">
    <source>
        <dbReference type="ARBA" id="ARBA00022737"/>
    </source>
</evidence>
<keyword evidence="10 21" id="KW-0732">Signal</keyword>
<keyword evidence="13" id="KW-0418">Kinase</keyword>
<evidence type="ECO:0000256" key="6">
    <source>
        <dbReference type="ARBA" id="ARBA00022614"/>
    </source>
</evidence>
<dbReference type="InterPro" id="IPR046956">
    <property type="entry name" value="RLP23-like"/>
</dbReference>
<evidence type="ECO:0000256" key="20">
    <source>
        <dbReference type="SAM" id="Phobius"/>
    </source>
</evidence>